<feature type="domain" description="DUF397" evidence="1">
    <location>
        <begin position="10"/>
        <end position="61"/>
    </location>
</feature>
<organism evidence="2 3">
    <name type="scientific">Phytohabitans kaempferiae</name>
    <dbReference type="NCBI Taxonomy" id="1620943"/>
    <lineage>
        <taxon>Bacteria</taxon>
        <taxon>Bacillati</taxon>
        <taxon>Actinomycetota</taxon>
        <taxon>Actinomycetes</taxon>
        <taxon>Micromonosporales</taxon>
        <taxon>Micromonosporaceae</taxon>
    </lineage>
</organism>
<reference evidence="2 3" key="1">
    <citation type="submission" date="2024-09" db="EMBL/GenBank/DDBJ databases">
        <authorList>
            <person name="Sun Q."/>
            <person name="Mori K."/>
        </authorList>
    </citation>
    <scope>NUCLEOTIDE SEQUENCE [LARGE SCALE GENOMIC DNA]</scope>
    <source>
        <strain evidence="2 3">TBRC 3947</strain>
    </source>
</reference>
<evidence type="ECO:0000313" key="2">
    <source>
        <dbReference type="EMBL" id="MFC0533650.1"/>
    </source>
</evidence>
<comment type="caution">
    <text evidence="2">The sequence shown here is derived from an EMBL/GenBank/DDBJ whole genome shotgun (WGS) entry which is preliminary data.</text>
</comment>
<dbReference type="Proteomes" id="UP001589867">
    <property type="component" value="Unassembled WGS sequence"/>
</dbReference>
<dbReference type="RefSeq" id="WP_377261532.1">
    <property type="nucleotide sequence ID" value="NZ_JBHLUH010000088.1"/>
</dbReference>
<evidence type="ECO:0000259" key="1">
    <source>
        <dbReference type="Pfam" id="PF04149"/>
    </source>
</evidence>
<proteinExistence type="predicted"/>
<keyword evidence="3" id="KW-1185">Reference proteome</keyword>
<dbReference type="EMBL" id="JBHLUH010000088">
    <property type="protein sequence ID" value="MFC0533650.1"/>
    <property type="molecule type" value="Genomic_DNA"/>
</dbReference>
<sequence>MSASIKPPVHWRKSTRSAGNGQCVEVAAMPEGIAMRDSKDAEGPILRFQAVTWSDFLDAVRAGEFDRTA</sequence>
<name>A0ABV6MFZ3_9ACTN</name>
<accession>A0ABV6MFZ3</accession>
<dbReference type="Pfam" id="PF04149">
    <property type="entry name" value="DUF397"/>
    <property type="match status" value="1"/>
</dbReference>
<dbReference type="InterPro" id="IPR007278">
    <property type="entry name" value="DUF397"/>
</dbReference>
<evidence type="ECO:0000313" key="3">
    <source>
        <dbReference type="Proteomes" id="UP001589867"/>
    </source>
</evidence>
<protein>
    <submittedName>
        <fullName evidence="2">DUF397 domain-containing protein</fullName>
    </submittedName>
</protein>
<gene>
    <name evidence="2" type="ORF">ACFFIA_39190</name>
</gene>